<evidence type="ECO:0000256" key="5">
    <source>
        <dbReference type="HAMAP-Rule" id="MF_02126"/>
    </source>
</evidence>
<dbReference type="InterPro" id="IPR019874">
    <property type="entry name" value="RF_methyltr_PrmC"/>
</dbReference>
<dbReference type="Gene3D" id="1.10.8.10">
    <property type="entry name" value="DNA helicase RuvA subunit, C-terminal domain"/>
    <property type="match status" value="1"/>
</dbReference>
<dbReference type="OrthoDB" id="9800643at2"/>
<dbReference type="EMBL" id="CP014167">
    <property type="protein sequence ID" value="ANS77305.1"/>
    <property type="molecule type" value="Genomic_DNA"/>
</dbReference>
<comment type="similarity">
    <text evidence="5">Belongs to the protein N5-glutamine methyltransferase family. PrmC subfamily.</text>
</comment>
<dbReference type="HAMAP" id="MF_02126">
    <property type="entry name" value="RF_methyltr_PrmC"/>
    <property type="match status" value="1"/>
</dbReference>
<dbReference type="PANTHER" id="PTHR18895:SF74">
    <property type="entry name" value="MTRF1L RELEASE FACTOR GLUTAMINE METHYLTRANSFERASE"/>
    <property type="match status" value="1"/>
</dbReference>
<dbReference type="GO" id="GO:0102559">
    <property type="term" value="F:peptide chain release factor N(5)-glutamine methyltransferase activity"/>
    <property type="evidence" value="ECO:0007669"/>
    <property type="project" value="UniProtKB-EC"/>
</dbReference>
<dbReference type="NCBIfam" id="TIGR00536">
    <property type="entry name" value="hemK_fam"/>
    <property type="match status" value="1"/>
</dbReference>
<dbReference type="SUPFAM" id="SSF53335">
    <property type="entry name" value="S-adenosyl-L-methionine-dependent methyltransferases"/>
    <property type="match status" value="1"/>
</dbReference>
<dbReference type="InterPro" id="IPR002052">
    <property type="entry name" value="DNA_methylase_N6_adenine_CS"/>
</dbReference>
<dbReference type="Proteomes" id="UP000092573">
    <property type="component" value="Chromosome"/>
</dbReference>
<comment type="caution">
    <text evidence="5">Lacks conserved residue(s) required for the propagation of feature annotation.</text>
</comment>
<dbReference type="PROSITE" id="PS00092">
    <property type="entry name" value="N6_MTASE"/>
    <property type="match status" value="1"/>
</dbReference>
<name>A0A1B1N7E1_9BACL</name>
<reference evidence="8 9" key="1">
    <citation type="submission" date="2016-01" db="EMBL/GenBank/DDBJ databases">
        <title>Complete Genome Sequence of Paenibacillus yonginensis DCY84, a novel Plant Growth-Promoting Bacteria with Elicitation of Induced Systemic Resistance.</title>
        <authorList>
            <person name="Kim Y.J."/>
            <person name="Yang D.C."/>
            <person name="Sukweenadhi J."/>
        </authorList>
    </citation>
    <scope>NUCLEOTIDE SEQUENCE [LARGE SCALE GENOMIC DNA]</scope>
    <source>
        <strain evidence="8 9">DCY84</strain>
    </source>
</reference>
<feature type="binding site" evidence="5">
    <location>
        <position position="189"/>
    </location>
    <ligand>
        <name>S-adenosyl-L-methionine</name>
        <dbReference type="ChEBI" id="CHEBI:59789"/>
    </ligand>
</feature>
<organism evidence="8 9">
    <name type="scientific">Paenibacillus yonginensis</name>
    <dbReference type="NCBI Taxonomy" id="1462996"/>
    <lineage>
        <taxon>Bacteria</taxon>
        <taxon>Bacillati</taxon>
        <taxon>Bacillota</taxon>
        <taxon>Bacilli</taxon>
        <taxon>Bacillales</taxon>
        <taxon>Paenibacillaceae</taxon>
        <taxon>Paenibacillus</taxon>
    </lineage>
</organism>
<proteinExistence type="inferred from homology"/>
<gene>
    <name evidence="5" type="primary">prmC</name>
    <name evidence="8" type="ORF">AWM70_17530</name>
</gene>
<dbReference type="EC" id="2.1.1.297" evidence="5"/>
<evidence type="ECO:0000313" key="8">
    <source>
        <dbReference type="EMBL" id="ANS77305.1"/>
    </source>
</evidence>
<dbReference type="CDD" id="cd02440">
    <property type="entry name" value="AdoMet_MTases"/>
    <property type="match status" value="1"/>
</dbReference>
<keyword evidence="3 5" id="KW-0949">S-adenosyl-L-methionine</keyword>
<sequence length="328" mass="34895">MSSAIHIREALQEASSFLTAAGISEPDANARLLLGHVLGLSPASLLASQREPFPEDRKVQWEQAITRKAEGEPAQYITGEQEFYGLTFKVNPAVLIPRPETELLVERIVQLGSELWPQERRGSAGPSAGGGTALAAEAKPCAARDSAAAAGAAIPSYPQPLAADIGTGSGAIAAALKQLRPEWRVMASDISPAALETAKSNAAELGLEIAFREGNLLEPFQGMKLDILVSNPPYIPAAVIEGLQPEVKDFEPRSALDGGEDGLDPYRIMMRQLVLLAAPPRLIGFELGMGQAGDVAGLLRQAGHWTRIETIRDYAGIERHVIGIAESE</sequence>
<keyword evidence="9" id="KW-1185">Reference proteome</keyword>
<dbReference type="Pfam" id="PF17827">
    <property type="entry name" value="PrmC_N"/>
    <property type="match status" value="1"/>
</dbReference>
<dbReference type="InterPro" id="IPR007848">
    <property type="entry name" value="Small_mtfrase_dom"/>
</dbReference>
<dbReference type="Pfam" id="PF05175">
    <property type="entry name" value="MTS"/>
    <property type="match status" value="1"/>
</dbReference>
<dbReference type="InterPro" id="IPR029063">
    <property type="entry name" value="SAM-dependent_MTases_sf"/>
</dbReference>
<dbReference type="GO" id="GO:0032259">
    <property type="term" value="P:methylation"/>
    <property type="evidence" value="ECO:0007669"/>
    <property type="project" value="UniProtKB-KW"/>
</dbReference>
<evidence type="ECO:0000256" key="1">
    <source>
        <dbReference type="ARBA" id="ARBA00022603"/>
    </source>
</evidence>
<dbReference type="InterPro" id="IPR004556">
    <property type="entry name" value="HemK-like"/>
</dbReference>
<evidence type="ECO:0000259" key="7">
    <source>
        <dbReference type="Pfam" id="PF17827"/>
    </source>
</evidence>
<dbReference type="AlphaFoldDB" id="A0A1B1N7E1"/>
<feature type="domain" description="Release factor glutamine methyltransferase N-terminal" evidence="7">
    <location>
        <begin position="9"/>
        <end position="79"/>
    </location>
</feature>
<accession>A0A1B1N7E1</accession>
<dbReference type="GO" id="GO:0003676">
    <property type="term" value="F:nucleic acid binding"/>
    <property type="evidence" value="ECO:0007669"/>
    <property type="project" value="InterPro"/>
</dbReference>
<keyword evidence="1 5" id="KW-0489">Methyltransferase</keyword>
<feature type="binding site" evidence="5">
    <location>
        <begin position="166"/>
        <end position="170"/>
    </location>
    <ligand>
        <name>S-adenosyl-L-methionine</name>
        <dbReference type="ChEBI" id="CHEBI:59789"/>
    </ligand>
</feature>
<comment type="function">
    <text evidence="5">Methylates the class 1 translation termination release factors RF1/PrfA and RF2/PrfB on the glutamine residue of the universally conserved GGQ motif.</text>
</comment>
<dbReference type="STRING" id="1462996.AWM70_17530"/>
<keyword evidence="2 5" id="KW-0808">Transferase</keyword>
<dbReference type="InterPro" id="IPR050320">
    <property type="entry name" value="N5-glutamine_MTase"/>
</dbReference>
<comment type="catalytic activity">
    <reaction evidence="4 5">
        <text>L-glutaminyl-[peptide chain release factor] + S-adenosyl-L-methionine = N(5)-methyl-L-glutaminyl-[peptide chain release factor] + S-adenosyl-L-homocysteine + H(+)</text>
        <dbReference type="Rhea" id="RHEA:42896"/>
        <dbReference type="Rhea" id="RHEA-COMP:10271"/>
        <dbReference type="Rhea" id="RHEA-COMP:10272"/>
        <dbReference type="ChEBI" id="CHEBI:15378"/>
        <dbReference type="ChEBI" id="CHEBI:30011"/>
        <dbReference type="ChEBI" id="CHEBI:57856"/>
        <dbReference type="ChEBI" id="CHEBI:59789"/>
        <dbReference type="ChEBI" id="CHEBI:61891"/>
        <dbReference type="EC" id="2.1.1.297"/>
    </reaction>
</comment>
<feature type="domain" description="Methyltransferase small" evidence="6">
    <location>
        <begin position="162"/>
        <end position="234"/>
    </location>
</feature>
<protein>
    <recommendedName>
        <fullName evidence="5">Release factor glutamine methyltransferase</fullName>
        <shortName evidence="5">RF MTase</shortName>
        <ecNumber evidence="5">2.1.1.297</ecNumber>
    </recommendedName>
    <alternativeName>
        <fullName evidence="5">N5-glutamine methyltransferase PrmC</fullName>
    </alternativeName>
    <alternativeName>
        <fullName evidence="5">Protein-(glutamine-N5) MTase PrmC</fullName>
    </alternativeName>
    <alternativeName>
        <fullName evidence="5">Protein-glutamine N-methyltransferase PrmC</fullName>
    </alternativeName>
</protein>
<evidence type="ECO:0000256" key="2">
    <source>
        <dbReference type="ARBA" id="ARBA00022679"/>
    </source>
</evidence>
<dbReference type="KEGG" id="pyg:AWM70_17530"/>
<evidence type="ECO:0000256" key="4">
    <source>
        <dbReference type="ARBA" id="ARBA00048391"/>
    </source>
</evidence>
<dbReference type="PANTHER" id="PTHR18895">
    <property type="entry name" value="HEMK METHYLTRANSFERASE"/>
    <property type="match status" value="1"/>
</dbReference>
<evidence type="ECO:0000313" key="9">
    <source>
        <dbReference type="Proteomes" id="UP000092573"/>
    </source>
</evidence>
<dbReference type="Gene3D" id="3.40.50.150">
    <property type="entry name" value="Vaccinia Virus protein VP39"/>
    <property type="match status" value="1"/>
</dbReference>
<dbReference type="InterPro" id="IPR040758">
    <property type="entry name" value="PrmC_N"/>
</dbReference>
<feature type="binding site" evidence="5">
    <location>
        <position position="231"/>
    </location>
    <ligand>
        <name>S-adenosyl-L-methionine</name>
        <dbReference type="ChEBI" id="CHEBI:59789"/>
    </ligand>
</feature>
<feature type="binding site" evidence="5">
    <location>
        <begin position="231"/>
        <end position="234"/>
    </location>
    <ligand>
        <name>substrate</name>
    </ligand>
</feature>
<evidence type="ECO:0000259" key="6">
    <source>
        <dbReference type="Pfam" id="PF05175"/>
    </source>
</evidence>
<evidence type="ECO:0000256" key="3">
    <source>
        <dbReference type="ARBA" id="ARBA00022691"/>
    </source>
</evidence>